<keyword evidence="3" id="KW-1185">Reference proteome</keyword>
<accession>A0ABT0UE25</accession>
<organism evidence="2 3">
    <name type="scientific">Aporhodopirellula aestuarii</name>
    <dbReference type="NCBI Taxonomy" id="2950107"/>
    <lineage>
        <taxon>Bacteria</taxon>
        <taxon>Pseudomonadati</taxon>
        <taxon>Planctomycetota</taxon>
        <taxon>Planctomycetia</taxon>
        <taxon>Pirellulales</taxon>
        <taxon>Pirellulaceae</taxon>
        <taxon>Aporhodopirellula</taxon>
    </lineage>
</organism>
<evidence type="ECO:0000313" key="3">
    <source>
        <dbReference type="Proteomes" id="UP001202961"/>
    </source>
</evidence>
<sequence length="350" mass="39668">MDRVGVSCRPKAYASRLGMPRNHSIMSSSPQVSIGLPVRNGERFLVEALDCLVNQSYGDFELLISDNDSTDQTEAICREYASKDSRIRYHRQTKNVGAIGNFNYVFHHTKGKYFKWASSDDLCHPEFVSRCVDILETTPDVIWCHAKSDMVDSNGESWLDRLPRDDEEVELDEFGNRRWKGHPRVDLNHDRPSRRYAGVLLGTRWSVDSYGLFRRDALNKTRMLVDIYGSEKVLIGELSLIGKMHWIDELLFSQRIHAGASSYIDSANAQAEFISARNRKPFVSTRWSIFRAHYGAIAHAELPTMERLACHAVLARYLLQIGKWKRVVTTTLSGQSVGGGGKRIIENAAG</sequence>
<dbReference type="PANTHER" id="PTHR43685:SF2">
    <property type="entry name" value="GLYCOSYLTRANSFERASE 2-LIKE DOMAIN-CONTAINING PROTEIN"/>
    <property type="match status" value="1"/>
</dbReference>
<name>A0ABT0UE25_9BACT</name>
<gene>
    <name evidence="2" type="ORF">NB063_31385</name>
</gene>
<evidence type="ECO:0000313" key="2">
    <source>
        <dbReference type="EMBL" id="MCM2375149.1"/>
    </source>
</evidence>
<comment type="caution">
    <text evidence="2">The sequence shown here is derived from an EMBL/GenBank/DDBJ whole genome shotgun (WGS) entry which is preliminary data.</text>
</comment>
<feature type="domain" description="Glycosyltransferase 2-like" evidence="1">
    <location>
        <begin position="33"/>
        <end position="167"/>
    </location>
</feature>
<protein>
    <submittedName>
        <fullName evidence="2">Glycosyltransferase</fullName>
    </submittedName>
</protein>
<reference evidence="2 3" key="1">
    <citation type="journal article" date="2022" name="Syst. Appl. Microbiol.">
        <title>Rhodopirellula aestuarii sp. nov., a novel member of the genus Rhodopirellula isolated from brackish sediments collected in the Tagus River estuary, Portugal.</title>
        <authorList>
            <person name="Vitorino I.R."/>
            <person name="Klimek D."/>
            <person name="Calusinska M."/>
            <person name="Lobo-da-Cunha A."/>
            <person name="Vasconcelos V."/>
            <person name="Lage O.M."/>
        </authorList>
    </citation>
    <scope>NUCLEOTIDE SEQUENCE [LARGE SCALE GENOMIC DNA]</scope>
    <source>
        <strain evidence="2 3">ICT_H3.1</strain>
    </source>
</reference>
<dbReference type="EMBL" id="JAMQBK010000133">
    <property type="protein sequence ID" value="MCM2375149.1"/>
    <property type="molecule type" value="Genomic_DNA"/>
</dbReference>
<evidence type="ECO:0000259" key="1">
    <source>
        <dbReference type="Pfam" id="PF00535"/>
    </source>
</evidence>
<dbReference type="CDD" id="cd00761">
    <property type="entry name" value="Glyco_tranf_GTA_type"/>
    <property type="match status" value="1"/>
</dbReference>
<dbReference type="RefSeq" id="WP_250933692.1">
    <property type="nucleotide sequence ID" value="NZ_JAMQBK010000133.1"/>
</dbReference>
<dbReference type="Pfam" id="PF00535">
    <property type="entry name" value="Glycos_transf_2"/>
    <property type="match status" value="1"/>
</dbReference>
<dbReference type="InterPro" id="IPR029044">
    <property type="entry name" value="Nucleotide-diphossugar_trans"/>
</dbReference>
<dbReference type="PANTHER" id="PTHR43685">
    <property type="entry name" value="GLYCOSYLTRANSFERASE"/>
    <property type="match status" value="1"/>
</dbReference>
<dbReference type="InterPro" id="IPR050834">
    <property type="entry name" value="Glycosyltransf_2"/>
</dbReference>
<dbReference type="SUPFAM" id="SSF53448">
    <property type="entry name" value="Nucleotide-diphospho-sugar transferases"/>
    <property type="match status" value="1"/>
</dbReference>
<dbReference type="Gene3D" id="3.90.550.10">
    <property type="entry name" value="Spore Coat Polysaccharide Biosynthesis Protein SpsA, Chain A"/>
    <property type="match status" value="1"/>
</dbReference>
<dbReference type="InterPro" id="IPR001173">
    <property type="entry name" value="Glyco_trans_2-like"/>
</dbReference>
<proteinExistence type="predicted"/>
<dbReference type="Proteomes" id="UP001202961">
    <property type="component" value="Unassembled WGS sequence"/>
</dbReference>